<accession>A0A1D2MH10</accession>
<dbReference type="EMBL" id="LJIJ01001283">
    <property type="protein sequence ID" value="ODM92255.1"/>
    <property type="molecule type" value="Genomic_DNA"/>
</dbReference>
<feature type="region of interest" description="Disordered" evidence="1">
    <location>
        <begin position="79"/>
        <end position="291"/>
    </location>
</feature>
<reference evidence="2 3" key="1">
    <citation type="journal article" date="2016" name="Genome Biol. Evol.">
        <title>Gene Family Evolution Reflects Adaptation to Soil Environmental Stressors in the Genome of the Collembolan Orchesella cincta.</title>
        <authorList>
            <person name="Faddeeva-Vakhrusheva A."/>
            <person name="Derks M.F."/>
            <person name="Anvar S.Y."/>
            <person name="Agamennone V."/>
            <person name="Suring W."/>
            <person name="Smit S."/>
            <person name="van Straalen N.M."/>
            <person name="Roelofs D."/>
        </authorList>
    </citation>
    <scope>NUCLEOTIDE SEQUENCE [LARGE SCALE GENOMIC DNA]</scope>
    <source>
        <tissue evidence="2">Mixed pool</tissue>
    </source>
</reference>
<dbReference type="Proteomes" id="UP000094527">
    <property type="component" value="Unassembled WGS sequence"/>
</dbReference>
<sequence length="291" mass="34132">MQDDCASTSEGFDVEVKQEVVFPPELNSEDVKPCYSELNWEHEFQSGYVHSEEPIWSHFAVYLEELSEYNSTKSGSSYVQVIQSSVSSKPPEASKTKGKTSSRSYPVRPLHPIPSNATPEEAAKIEERRKKWREAFKRRDDRKKEQKKQEEALRVKMERKREIWRASYNRRKEMVAAKQKANYNSDPEFAERRRQQWRESYKRRMEAKRAAKEEELKKKPKRFTSSPPKPKATKKRPVQTKEVAGPSKKRKVSSSPPPPPRKTTDPVQARFQTRWQNDTQKGNQFNIFPKV</sequence>
<feature type="compositionally biased region" description="Polar residues" evidence="1">
    <location>
        <begin position="270"/>
        <end position="291"/>
    </location>
</feature>
<name>A0A1D2MH10_ORCCI</name>
<gene>
    <name evidence="2" type="ORF">Ocin01_14427</name>
</gene>
<feature type="compositionally biased region" description="Basic and acidic residues" evidence="1">
    <location>
        <begin position="189"/>
        <end position="217"/>
    </location>
</feature>
<protein>
    <submittedName>
        <fullName evidence="2">Uncharacterized protein</fullName>
    </submittedName>
</protein>
<comment type="caution">
    <text evidence="2">The sequence shown here is derived from an EMBL/GenBank/DDBJ whole genome shotgun (WGS) entry which is preliminary data.</text>
</comment>
<evidence type="ECO:0000256" key="1">
    <source>
        <dbReference type="SAM" id="MobiDB-lite"/>
    </source>
</evidence>
<feature type="compositionally biased region" description="Basic and acidic residues" evidence="1">
    <location>
        <begin position="121"/>
        <end position="175"/>
    </location>
</feature>
<feature type="compositionally biased region" description="Low complexity" evidence="1">
    <location>
        <begin position="79"/>
        <end position="88"/>
    </location>
</feature>
<dbReference type="AlphaFoldDB" id="A0A1D2MH10"/>
<organism evidence="2 3">
    <name type="scientific">Orchesella cincta</name>
    <name type="common">Springtail</name>
    <name type="synonym">Podura cincta</name>
    <dbReference type="NCBI Taxonomy" id="48709"/>
    <lineage>
        <taxon>Eukaryota</taxon>
        <taxon>Metazoa</taxon>
        <taxon>Ecdysozoa</taxon>
        <taxon>Arthropoda</taxon>
        <taxon>Hexapoda</taxon>
        <taxon>Collembola</taxon>
        <taxon>Entomobryomorpha</taxon>
        <taxon>Entomobryoidea</taxon>
        <taxon>Orchesellidae</taxon>
        <taxon>Orchesellinae</taxon>
        <taxon>Orchesella</taxon>
    </lineage>
</organism>
<keyword evidence="3" id="KW-1185">Reference proteome</keyword>
<proteinExistence type="predicted"/>
<evidence type="ECO:0000313" key="3">
    <source>
        <dbReference type="Proteomes" id="UP000094527"/>
    </source>
</evidence>
<evidence type="ECO:0000313" key="2">
    <source>
        <dbReference type="EMBL" id="ODM92255.1"/>
    </source>
</evidence>